<dbReference type="PANTHER" id="PTHR35305">
    <property type="entry name" value="FAD-BINDING PROTEIN"/>
    <property type="match status" value="1"/>
</dbReference>
<reference evidence="2" key="1">
    <citation type="submission" date="2020-07" db="EMBL/GenBank/DDBJ databases">
        <title>Genome sequence and genetic diversity analysis of an under-domesticated orphan crop, white fonio (Digitaria exilis).</title>
        <authorList>
            <person name="Bennetzen J.L."/>
            <person name="Chen S."/>
            <person name="Ma X."/>
            <person name="Wang X."/>
            <person name="Yssel A.E.J."/>
            <person name="Chaluvadi S.R."/>
            <person name="Johnson M."/>
            <person name="Gangashetty P."/>
            <person name="Hamidou F."/>
            <person name="Sanogo M.D."/>
            <person name="Zwaenepoel A."/>
            <person name="Wallace J."/>
            <person name="Van De Peer Y."/>
            <person name="Van Deynze A."/>
        </authorList>
    </citation>
    <scope>NUCLEOTIDE SEQUENCE</scope>
    <source>
        <tissue evidence="2">Leaves</tissue>
    </source>
</reference>
<evidence type="ECO:0000313" key="2">
    <source>
        <dbReference type="EMBL" id="KAF8765418.1"/>
    </source>
</evidence>
<accession>A0A835KQ66</accession>
<name>A0A835KQ66_9POAL</name>
<gene>
    <name evidence="2" type="ORF">HU200_008563</name>
</gene>
<evidence type="ECO:0000259" key="1">
    <source>
        <dbReference type="Pfam" id="PF25071"/>
    </source>
</evidence>
<dbReference type="Pfam" id="PF25071">
    <property type="entry name" value="DUF7795"/>
    <property type="match status" value="1"/>
</dbReference>
<feature type="domain" description="DUF7795" evidence="1">
    <location>
        <begin position="2"/>
        <end position="68"/>
    </location>
</feature>
<dbReference type="OrthoDB" id="744228at2759"/>
<dbReference type="EMBL" id="JACEFO010000572">
    <property type="protein sequence ID" value="KAF8765418.1"/>
    <property type="molecule type" value="Genomic_DNA"/>
</dbReference>
<protein>
    <recommendedName>
        <fullName evidence="1">DUF7795 domain-containing protein</fullName>
    </recommendedName>
</protein>
<proteinExistence type="predicted"/>
<dbReference type="AlphaFoldDB" id="A0A835KQ66"/>
<dbReference type="Proteomes" id="UP000636709">
    <property type="component" value="Unassembled WGS sequence"/>
</dbReference>
<organism evidence="2 3">
    <name type="scientific">Digitaria exilis</name>
    <dbReference type="NCBI Taxonomy" id="1010633"/>
    <lineage>
        <taxon>Eukaryota</taxon>
        <taxon>Viridiplantae</taxon>
        <taxon>Streptophyta</taxon>
        <taxon>Embryophyta</taxon>
        <taxon>Tracheophyta</taxon>
        <taxon>Spermatophyta</taxon>
        <taxon>Magnoliopsida</taxon>
        <taxon>Liliopsida</taxon>
        <taxon>Poales</taxon>
        <taxon>Poaceae</taxon>
        <taxon>PACMAD clade</taxon>
        <taxon>Panicoideae</taxon>
        <taxon>Panicodae</taxon>
        <taxon>Paniceae</taxon>
        <taxon>Anthephorinae</taxon>
        <taxon>Digitaria</taxon>
    </lineage>
</organism>
<dbReference type="PANTHER" id="PTHR35305:SF2">
    <property type="entry name" value="FAD-BINDING PROTEIN"/>
    <property type="match status" value="1"/>
</dbReference>
<sequence length="176" mass="20263">MSELLKSNCTGRMKSYMEAGCSIQCRNISNINQLHLCEDGLKDHINKVKTLLQELECLVKDAHGITLTTTLNALEVSESYLTDNELNNESCFIEHEHNFSTMKDEEKQDQLDSEVSFVTLMIIVHNMLKLDYIMQEKNVNALSLKTPSTELEGYCLVWDLRPYIDDNVMHQAWKLC</sequence>
<keyword evidence="3" id="KW-1185">Reference proteome</keyword>
<evidence type="ECO:0000313" key="3">
    <source>
        <dbReference type="Proteomes" id="UP000636709"/>
    </source>
</evidence>
<comment type="caution">
    <text evidence="2">The sequence shown here is derived from an EMBL/GenBank/DDBJ whole genome shotgun (WGS) entry which is preliminary data.</text>
</comment>
<dbReference type="InterPro" id="IPR056697">
    <property type="entry name" value="DUF7795"/>
</dbReference>